<keyword evidence="2" id="KW-1185">Reference proteome</keyword>
<name>A0A1G8CV15_9PSED</name>
<reference evidence="2" key="1">
    <citation type="submission" date="2016-10" db="EMBL/GenBank/DDBJ databases">
        <authorList>
            <person name="Varghese N."/>
            <person name="Submissions S."/>
        </authorList>
    </citation>
    <scope>NUCLEOTIDE SEQUENCE [LARGE SCALE GENOMIC DNA]</scope>
    <source>
        <strain evidence="2">CCM 7469</strain>
    </source>
</reference>
<proteinExistence type="predicted"/>
<evidence type="ECO:0008006" key="3">
    <source>
        <dbReference type="Google" id="ProtNLM"/>
    </source>
</evidence>
<dbReference type="STRING" id="428992.SAMN05216272_101785"/>
<organism evidence="1 2">
    <name type="scientific">Pseudomonas panipatensis</name>
    <dbReference type="NCBI Taxonomy" id="428992"/>
    <lineage>
        <taxon>Bacteria</taxon>
        <taxon>Pseudomonadati</taxon>
        <taxon>Pseudomonadota</taxon>
        <taxon>Gammaproteobacteria</taxon>
        <taxon>Pseudomonadales</taxon>
        <taxon>Pseudomonadaceae</taxon>
        <taxon>Pseudomonas</taxon>
    </lineage>
</organism>
<gene>
    <name evidence="1" type="ORF">SAMN05216272_101785</name>
</gene>
<sequence>MSTAQQRLDEVRAAIRDILNKGQSVRKGDRQVDRAQLASLRVLEEQYAEQAAYEAAATSKRPRQVRLYSRGKGI</sequence>
<evidence type="ECO:0000313" key="2">
    <source>
        <dbReference type="Proteomes" id="UP000199636"/>
    </source>
</evidence>
<protein>
    <recommendedName>
        <fullName evidence="3">Preprotein translocase subunit SecA</fullName>
    </recommendedName>
</protein>
<accession>A0A1G8CV15</accession>
<evidence type="ECO:0000313" key="1">
    <source>
        <dbReference type="EMBL" id="SDH49355.1"/>
    </source>
</evidence>
<dbReference type="EMBL" id="FNDS01000001">
    <property type="protein sequence ID" value="SDH49355.1"/>
    <property type="molecule type" value="Genomic_DNA"/>
</dbReference>
<dbReference type="Proteomes" id="UP000199636">
    <property type="component" value="Unassembled WGS sequence"/>
</dbReference>
<dbReference type="OrthoDB" id="6992466at2"/>
<dbReference type="RefSeq" id="WP_090261026.1">
    <property type="nucleotide sequence ID" value="NZ_FNDS01000001.1"/>
</dbReference>
<dbReference type="AlphaFoldDB" id="A0A1G8CV15"/>